<gene>
    <name evidence="1" type="ORF">METZ01_LOCUS466526</name>
</gene>
<evidence type="ECO:0000313" key="1">
    <source>
        <dbReference type="EMBL" id="SVE13672.1"/>
    </source>
</evidence>
<organism evidence="1">
    <name type="scientific">marine metagenome</name>
    <dbReference type="NCBI Taxonomy" id="408172"/>
    <lineage>
        <taxon>unclassified sequences</taxon>
        <taxon>metagenomes</taxon>
        <taxon>ecological metagenomes</taxon>
    </lineage>
</organism>
<proteinExistence type="predicted"/>
<feature type="non-terminal residue" evidence="1">
    <location>
        <position position="62"/>
    </location>
</feature>
<reference evidence="1" key="1">
    <citation type="submission" date="2018-05" db="EMBL/GenBank/DDBJ databases">
        <authorList>
            <person name="Lanie J.A."/>
            <person name="Ng W.-L."/>
            <person name="Kazmierczak K.M."/>
            <person name="Andrzejewski T.M."/>
            <person name="Davidsen T.M."/>
            <person name="Wayne K.J."/>
            <person name="Tettelin H."/>
            <person name="Glass J.I."/>
            <person name="Rusch D."/>
            <person name="Podicherti R."/>
            <person name="Tsui H.-C.T."/>
            <person name="Winkler M.E."/>
        </authorList>
    </citation>
    <scope>NUCLEOTIDE SEQUENCE</scope>
</reference>
<protein>
    <submittedName>
        <fullName evidence="1">Uncharacterized protein</fullName>
    </submittedName>
</protein>
<accession>A0A383B138</accession>
<sequence>MTIDEYKDLLLEDEINIGYDVEDDDLPEELEDESYIDGLLTSGFHAINDSEMFGEEIVGYSL</sequence>
<dbReference type="AlphaFoldDB" id="A0A383B138"/>
<name>A0A383B138_9ZZZZ</name>
<dbReference type="EMBL" id="UINC01196600">
    <property type="protein sequence ID" value="SVE13672.1"/>
    <property type="molecule type" value="Genomic_DNA"/>
</dbReference>